<evidence type="ECO:0000256" key="1">
    <source>
        <dbReference type="ARBA" id="ARBA00000024"/>
    </source>
</evidence>
<evidence type="ECO:0000256" key="5">
    <source>
        <dbReference type="ARBA" id="ARBA00005204"/>
    </source>
</evidence>
<dbReference type="RefSeq" id="WP_073176783.1">
    <property type="nucleotide sequence ID" value="NZ_FQWL01000001.1"/>
</dbReference>
<dbReference type="Proteomes" id="UP000184532">
    <property type="component" value="Unassembled WGS sequence"/>
</dbReference>
<keyword evidence="9 15" id="KW-0028">Amino-acid biosynthesis</keyword>
<dbReference type="InterPro" id="IPR023019">
    <property type="entry name" value="His_synth_HisIE"/>
</dbReference>
<name>A0A1M5IVE6_9FLAO</name>
<dbReference type="InterPro" id="IPR038019">
    <property type="entry name" value="PRib_AMP_CycHydrolase_sf"/>
</dbReference>
<dbReference type="Pfam" id="PF01502">
    <property type="entry name" value="PRA-CH"/>
    <property type="match status" value="1"/>
</dbReference>
<keyword evidence="8 15" id="KW-0963">Cytoplasm</keyword>
<gene>
    <name evidence="15" type="primary">hisI</name>
    <name evidence="15" type="synonym">hisIE</name>
    <name evidence="17" type="ORF">SAMN04488116_0951</name>
</gene>
<dbReference type="OrthoDB" id="9795769at2"/>
<feature type="region of interest" description="Phosphoribosyl-AMP cyclohydrolase" evidence="15">
    <location>
        <begin position="1"/>
        <end position="109"/>
    </location>
</feature>
<dbReference type="GO" id="GO:0000105">
    <property type="term" value="P:L-histidine biosynthetic process"/>
    <property type="evidence" value="ECO:0007669"/>
    <property type="project" value="UniProtKB-UniRule"/>
</dbReference>
<dbReference type="NCBIfam" id="TIGR03188">
    <property type="entry name" value="histidine_hisI"/>
    <property type="match status" value="1"/>
</dbReference>
<dbReference type="EMBL" id="FQWL01000001">
    <property type="protein sequence ID" value="SHG32274.1"/>
    <property type="molecule type" value="Genomic_DNA"/>
</dbReference>
<dbReference type="PANTHER" id="PTHR42945">
    <property type="entry name" value="HISTIDINE BIOSYNTHESIS BIFUNCTIONAL PROTEIN"/>
    <property type="match status" value="1"/>
</dbReference>
<comment type="pathway">
    <text evidence="5 15">Amino-acid biosynthesis; L-histidine biosynthesis; L-histidine from 5-phospho-alpha-D-ribose 1-diphosphate: step 2/9.</text>
</comment>
<evidence type="ECO:0000256" key="4">
    <source>
        <dbReference type="ARBA" id="ARBA00005169"/>
    </source>
</evidence>
<comment type="pathway">
    <text evidence="4 15">Amino-acid biosynthesis; L-histidine biosynthesis; L-histidine from 5-phospho-alpha-D-ribose 1-diphosphate: step 3/9.</text>
</comment>
<dbReference type="SUPFAM" id="SSF101386">
    <property type="entry name" value="all-alpha NTP pyrophosphatases"/>
    <property type="match status" value="1"/>
</dbReference>
<dbReference type="GO" id="GO:0005737">
    <property type="term" value="C:cytoplasm"/>
    <property type="evidence" value="ECO:0007669"/>
    <property type="project" value="UniProtKB-SubCell"/>
</dbReference>
<evidence type="ECO:0000256" key="8">
    <source>
        <dbReference type="ARBA" id="ARBA00022490"/>
    </source>
</evidence>
<feature type="region of interest" description="Phosphoribosyl-ATP pyrophosphohydrolase" evidence="15">
    <location>
        <begin position="110"/>
        <end position="199"/>
    </location>
</feature>
<keyword evidence="18" id="KW-1185">Reference proteome</keyword>
<dbReference type="GO" id="GO:0004635">
    <property type="term" value="F:phosphoribosyl-AMP cyclohydrolase activity"/>
    <property type="evidence" value="ECO:0007669"/>
    <property type="project" value="UniProtKB-UniRule"/>
</dbReference>
<sequence>MEVDFDKNPEKLVPAIIQDARTRNVLMLGYMNQEALEVTRKTKKVTFFSRSKQRLWTKGEESGNFLELVNVKNDCDKDTLLISVNPLGPTCHTGTDTCWAEKNVQRYGFLSDLEGVIAARKNNTDNADSYVASLFRKGINKIAQKVGEEAVETVIEAKDSDDELFLNESADLLFHYLILLQAKGFTLEDIVETLKKRHK</sequence>
<dbReference type="Pfam" id="PF01503">
    <property type="entry name" value="PRA-PH"/>
    <property type="match status" value="1"/>
</dbReference>
<dbReference type="SUPFAM" id="SSF141734">
    <property type="entry name" value="HisI-like"/>
    <property type="match status" value="1"/>
</dbReference>
<comment type="subcellular location">
    <subcellularLocation>
        <location evidence="3 15">Cytoplasm</location>
    </subcellularLocation>
</comment>
<dbReference type="FunFam" id="3.10.20.810:FF:000001">
    <property type="entry name" value="Histidine biosynthesis bifunctional protein HisIE"/>
    <property type="match status" value="1"/>
</dbReference>
<dbReference type="NCBIfam" id="NF002747">
    <property type="entry name" value="PRK02759.1"/>
    <property type="match status" value="1"/>
</dbReference>
<organism evidence="17 18">
    <name type="scientific">Flagellimonas flava</name>
    <dbReference type="NCBI Taxonomy" id="570519"/>
    <lineage>
        <taxon>Bacteria</taxon>
        <taxon>Pseudomonadati</taxon>
        <taxon>Bacteroidota</taxon>
        <taxon>Flavobacteriia</taxon>
        <taxon>Flavobacteriales</taxon>
        <taxon>Flavobacteriaceae</taxon>
        <taxon>Flagellimonas</taxon>
    </lineage>
</organism>
<dbReference type="HAMAP" id="MF_01019">
    <property type="entry name" value="HisIE"/>
    <property type="match status" value="1"/>
</dbReference>
<keyword evidence="11 15" id="KW-0378">Hydrolase</keyword>
<evidence type="ECO:0000256" key="7">
    <source>
        <dbReference type="ARBA" id="ARBA00008299"/>
    </source>
</evidence>
<evidence type="ECO:0000256" key="15">
    <source>
        <dbReference type="HAMAP-Rule" id="MF_01019"/>
    </source>
</evidence>
<evidence type="ECO:0000259" key="16">
    <source>
        <dbReference type="Pfam" id="PF01502"/>
    </source>
</evidence>
<comment type="similarity">
    <text evidence="7 15">In the N-terminal section; belongs to the PRA-CH family.</text>
</comment>
<dbReference type="NCBIfam" id="NF000768">
    <property type="entry name" value="PRK00051.1"/>
    <property type="match status" value="1"/>
</dbReference>
<comment type="catalytic activity">
    <reaction evidence="2 15">
        <text>1-(5-phospho-beta-D-ribosyl)-ATP + H2O = 1-(5-phospho-beta-D-ribosyl)-5'-AMP + diphosphate + H(+)</text>
        <dbReference type="Rhea" id="RHEA:22828"/>
        <dbReference type="ChEBI" id="CHEBI:15377"/>
        <dbReference type="ChEBI" id="CHEBI:15378"/>
        <dbReference type="ChEBI" id="CHEBI:33019"/>
        <dbReference type="ChEBI" id="CHEBI:59457"/>
        <dbReference type="ChEBI" id="CHEBI:73183"/>
        <dbReference type="EC" id="3.6.1.31"/>
    </reaction>
</comment>
<comment type="catalytic activity">
    <reaction evidence="1 15">
        <text>1-(5-phospho-beta-D-ribosyl)-5'-AMP + H2O = 1-(5-phospho-beta-D-ribosyl)-5-[(5-phospho-beta-D-ribosylamino)methylideneamino]imidazole-4-carboxamide</text>
        <dbReference type="Rhea" id="RHEA:20049"/>
        <dbReference type="ChEBI" id="CHEBI:15377"/>
        <dbReference type="ChEBI" id="CHEBI:58435"/>
        <dbReference type="ChEBI" id="CHEBI:59457"/>
        <dbReference type="EC" id="3.5.4.19"/>
    </reaction>
</comment>
<dbReference type="AlphaFoldDB" id="A0A1M5IVE6"/>
<dbReference type="UniPathway" id="UPA00031">
    <property type="reaction ID" value="UER00007"/>
</dbReference>
<evidence type="ECO:0000256" key="9">
    <source>
        <dbReference type="ARBA" id="ARBA00022605"/>
    </source>
</evidence>
<keyword evidence="12 15" id="KW-0067">ATP-binding</keyword>
<evidence type="ECO:0000313" key="17">
    <source>
        <dbReference type="EMBL" id="SHG32274.1"/>
    </source>
</evidence>
<proteinExistence type="inferred from homology"/>
<dbReference type="PANTHER" id="PTHR42945:SF9">
    <property type="entry name" value="HISTIDINE BIOSYNTHESIS BIFUNCTIONAL PROTEIN HISIE"/>
    <property type="match status" value="1"/>
</dbReference>
<reference evidence="18" key="1">
    <citation type="submission" date="2016-11" db="EMBL/GenBank/DDBJ databases">
        <authorList>
            <person name="Varghese N."/>
            <person name="Submissions S."/>
        </authorList>
    </citation>
    <scope>NUCLEOTIDE SEQUENCE [LARGE SCALE GENOMIC DNA]</scope>
    <source>
        <strain evidence="18">DSM 22638</strain>
    </source>
</reference>
<dbReference type="Gene3D" id="3.10.20.810">
    <property type="entry name" value="Phosphoribosyl-AMP cyclohydrolase"/>
    <property type="match status" value="1"/>
</dbReference>
<dbReference type="CDD" id="cd11534">
    <property type="entry name" value="NTP-PPase_HisIE_like"/>
    <property type="match status" value="1"/>
</dbReference>
<dbReference type="InterPro" id="IPR008179">
    <property type="entry name" value="HisE"/>
</dbReference>
<dbReference type="HAMAP" id="MF_01020">
    <property type="entry name" value="HisE"/>
    <property type="match status" value="1"/>
</dbReference>
<dbReference type="InterPro" id="IPR021130">
    <property type="entry name" value="PRib-ATP_PPHydrolase-like"/>
</dbReference>
<dbReference type="InterPro" id="IPR002496">
    <property type="entry name" value="PRib_AMP_CycHydrolase_dom"/>
</dbReference>
<dbReference type="Gene3D" id="1.10.287.1080">
    <property type="entry name" value="MazG-like"/>
    <property type="match status" value="1"/>
</dbReference>
<keyword evidence="10 15" id="KW-0547">Nucleotide-binding</keyword>
<evidence type="ECO:0000256" key="14">
    <source>
        <dbReference type="ARBA" id="ARBA00023268"/>
    </source>
</evidence>
<dbReference type="GO" id="GO:0004636">
    <property type="term" value="F:phosphoribosyl-ATP diphosphatase activity"/>
    <property type="evidence" value="ECO:0007669"/>
    <property type="project" value="UniProtKB-UniRule"/>
</dbReference>
<keyword evidence="13 15" id="KW-0368">Histidine biosynthesis</keyword>
<dbReference type="STRING" id="570519.SAMN04488116_0951"/>
<dbReference type="EC" id="3.6.1.31" evidence="15"/>
<protein>
    <recommendedName>
        <fullName evidence="15">Histidine biosynthesis bifunctional protein HisIE</fullName>
    </recommendedName>
    <domain>
        <recommendedName>
            <fullName evidence="15">Phosphoribosyl-AMP cyclohydrolase</fullName>
            <shortName evidence="15">PRA-CH</shortName>
            <ecNumber evidence="15">3.5.4.19</ecNumber>
        </recommendedName>
    </domain>
    <domain>
        <recommendedName>
            <fullName evidence="15">Phosphoribosyl-ATP pyrophosphatase</fullName>
            <shortName evidence="15">PRA-PH</shortName>
            <ecNumber evidence="15">3.6.1.31</ecNumber>
        </recommendedName>
    </domain>
</protein>
<dbReference type="EC" id="3.5.4.19" evidence="15"/>
<evidence type="ECO:0000256" key="2">
    <source>
        <dbReference type="ARBA" id="ARBA00001460"/>
    </source>
</evidence>
<evidence type="ECO:0000256" key="3">
    <source>
        <dbReference type="ARBA" id="ARBA00004496"/>
    </source>
</evidence>
<evidence type="ECO:0000313" key="18">
    <source>
        <dbReference type="Proteomes" id="UP000184532"/>
    </source>
</evidence>
<accession>A0A1M5IVE6</accession>
<evidence type="ECO:0000256" key="13">
    <source>
        <dbReference type="ARBA" id="ARBA00023102"/>
    </source>
</evidence>
<comment type="similarity">
    <text evidence="6 15">In the C-terminal section; belongs to the PRA-PH family.</text>
</comment>
<evidence type="ECO:0000256" key="12">
    <source>
        <dbReference type="ARBA" id="ARBA00022840"/>
    </source>
</evidence>
<evidence type="ECO:0000256" key="10">
    <source>
        <dbReference type="ARBA" id="ARBA00022741"/>
    </source>
</evidence>
<evidence type="ECO:0000256" key="11">
    <source>
        <dbReference type="ARBA" id="ARBA00022801"/>
    </source>
</evidence>
<dbReference type="GO" id="GO:0005524">
    <property type="term" value="F:ATP binding"/>
    <property type="evidence" value="ECO:0007669"/>
    <property type="project" value="UniProtKB-KW"/>
</dbReference>
<feature type="domain" description="Phosphoribosyl-AMP cyclohydrolase" evidence="16">
    <location>
        <begin position="27"/>
        <end position="99"/>
    </location>
</feature>
<evidence type="ECO:0000256" key="6">
    <source>
        <dbReference type="ARBA" id="ARBA00007731"/>
    </source>
</evidence>
<dbReference type="FunFam" id="1.10.287.1080:FF:000002">
    <property type="entry name" value="Histidine biosynthesis bifunctional protein HisIE"/>
    <property type="match status" value="1"/>
</dbReference>
<keyword evidence="14 15" id="KW-0511">Multifunctional enzyme</keyword>